<keyword evidence="1" id="KW-0175">Coiled coil</keyword>
<evidence type="ECO:0000256" key="1">
    <source>
        <dbReference type="SAM" id="Coils"/>
    </source>
</evidence>
<dbReference type="AlphaFoldDB" id="A0A3D2SJG1"/>
<gene>
    <name evidence="4" type="ORF">DHW29_04795</name>
</gene>
<dbReference type="Pfam" id="PF16331">
    <property type="entry name" value="TolA_bind_tri"/>
    <property type="match status" value="1"/>
</dbReference>
<feature type="compositionally biased region" description="Low complexity" evidence="2">
    <location>
        <begin position="108"/>
        <end position="122"/>
    </location>
</feature>
<feature type="compositionally biased region" description="Polar residues" evidence="2">
    <location>
        <begin position="126"/>
        <end position="154"/>
    </location>
</feature>
<feature type="compositionally biased region" description="Low complexity" evidence="2">
    <location>
        <begin position="155"/>
        <end position="169"/>
    </location>
</feature>
<evidence type="ECO:0000256" key="2">
    <source>
        <dbReference type="SAM" id="MobiDB-lite"/>
    </source>
</evidence>
<evidence type="ECO:0000313" key="4">
    <source>
        <dbReference type="EMBL" id="HCK29561.1"/>
    </source>
</evidence>
<organism evidence="4 5">
    <name type="scientific">Acinetobacter ursingii</name>
    <dbReference type="NCBI Taxonomy" id="108980"/>
    <lineage>
        <taxon>Bacteria</taxon>
        <taxon>Pseudomonadati</taxon>
        <taxon>Pseudomonadota</taxon>
        <taxon>Gammaproteobacteria</taxon>
        <taxon>Moraxellales</taxon>
        <taxon>Moraxellaceae</taxon>
        <taxon>Acinetobacter</taxon>
    </lineage>
</organism>
<dbReference type="InterPro" id="IPR019734">
    <property type="entry name" value="TPR_rpt"/>
</dbReference>
<feature type="domain" description="YbgF trimerisation" evidence="3">
    <location>
        <begin position="48"/>
        <end position="100"/>
    </location>
</feature>
<dbReference type="EMBL" id="DPVE01000092">
    <property type="protein sequence ID" value="HCK29561.1"/>
    <property type="molecule type" value="Genomic_DNA"/>
</dbReference>
<dbReference type="GO" id="GO:0070206">
    <property type="term" value="P:protein trimerization"/>
    <property type="evidence" value="ECO:0007669"/>
    <property type="project" value="InterPro"/>
</dbReference>
<dbReference type="InterPro" id="IPR032519">
    <property type="entry name" value="YbgF_tri"/>
</dbReference>
<dbReference type="RefSeq" id="WP_049174289.1">
    <property type="nucleotide sequence ID" value="NZ_BKFK01000001.1"/>
</dbReference>
<accession>A0A3D2SJG1</accession>
<evidence type="ECO:0000259" key="3">
    <source>
        <dbReference type="Pfam" id="PF16331"/>
    </source>
</evidence>
<evidence type="ECO:0000313" key="5">
    <source>
        <dbReference type="Proteomes" id="UP000263596"/>
    </source>
</evidence>
<feature type="region of interest" description="Disordered" evidence="2">
    <location>
        <begin position="102"/>
        <end position="175"/>
    </location>
</feature>
<proteinExistence type="predicted"/>
<protein>
    <recommendedName>
        <fullName evidence="3">YbgF trimerisation domain-containing protein</fullName>
    </recommendedName>
</protein>
<dbReference type="InterPro" id="IPR011990">
    <property type="entry name" value="TPR-like_helical_dom_sf"/>
</dbReference>
<name>A0A3D2SJG1_9GAMM</name>
<dbReference type="Gene3D" id="1.25.40.10">
    <property type="entry name" value="Tetratricopeptide repeat domain"/>
    <property type="match status" value="1"/>
</dbReference>
<dbReference type="Proteomes" id="UP000263596">
    <property type="component" value="Unassembled WGS sequence"/>
</dbReference>
<dbReference type="Gene3D" id="1.20.5.110">
    <property type="match status" value="1"/>
</dbReference>
<comment type="caution">
    <text evidence="4">The sequence shown here is derived from an EMBL/GenBank/DDBJ whole genome shotgun (WGS) entry which is preliminary data.</text>
</comment>
<feature type="coiled-coil region" evidence="1">
    <location>
        <begin position="50"/>
        <end position="102"/>
    </location>
</feature>
<dbReference type="Pfam" id="PF13174">
    <property type="entry name" value="TPR_6"/>
    <property type="match status" value="1"/>
</dbReference>
<dbReference type="SUPFAM" id="SSF48452">
    <property type="entry name" value="TPR-like"/>
    <property type="match status" value="1"/>
</dbReference>
<reference evidence="4 5" key="1">
    <citation type="journal article" date="2018" name="Nat. Biotechnol.">
        <title>A standardized bacterial taxonomy based on genome phylogeny substantially revises the tree of life.</title>
        <authorList>
            <person name="Parks D.H."/>
            <person name="Chuvochina M."/>
            <person name="Waite D.W."/>
            <person name="Rinke C."/>
            <person name="Skarshewski A."/>
            <person name="Chaumeil P.A."/>
            <person name="Hugenholtz P."/>
        </authorList>
    </citation>
    <scope>NUCLEOTIDE SEQUENCE [LARGE SCALE GENOMIC DNA]</scope>
    <source>
        <strain evidence="4">UBA9669</strain>
    </source>
</reference>
<sequence>MLKKHSLFAITLLCGPSIYANVPIESRGLSQSNSGSTSVVNDQPVATNLNWQLMQKNQQLENDIRTLRGQLEEQAHSIDQLKKDLANRYTDLDQRLELLHQKVDPDSTATDANATTDANGAAPVASENTQAPINATPQQTPVAPVAQTNQQPVPATSSTSNTNSASASSENKDSTELDKAAYTVALDAYKQGGAKKAIAPMENFIKNHPNSIYTPNAYFWLAEFHLATDPVNYAQAKKNYQIVADKYPTSSKAPRSLYQLYSIAKDVDHKTTVATQYKNKLLASYPQSEEAGFVKK</sequence>